<protein>
    <submittedName>
        <fullName evidence="3">SusE domain-containing protein</fullName>
    </submittedName>
</protein>
<proteinExistence type="predicted"/>
<feature type="domain" description="SusE outer membrane protein" evidence="2">
    <location>
        <begin position="23"/>
        <end position="123"/>
    </location>
</feature>
<organism evidence="3 4">
    <name type="scientific">Chryseobacterium suipulveris</name>
    <dbReference type="NCBI Taxonomy" id="2929800"/>
    <lineage>
        <taxon>Bacteria</taxon>
        <taxon>Pseudomonadati</taxon>
        <taxon>Bacteroidota</taxon>
        <taxon>Flavobacteriia</taxon>
        <taxon>Flavobacteriales</taxon>
        <taxon>Weeksellaceae</taxon>
        <taxon>Chryseobacterium group</taxon>
        <taxon>Chryseobacterium</taxon>
    </lineage>
</organism>
<dbReference type="InterPro" id="IPR013784">
    <property type="entry name" value="Carb-bd-like_fold"/>
</dbReference>
<reference evidence="3 4" key="1">
    <citation type="submission" date="2022-03" db="EMBL/GenBank/DDBJ databases">
        <title>Chryseobacterium sp. isolated from particulate matters in swine house.</title>
        <authorList>
            <person name="Won M."/>
            <person name="Kim S.-J."/>
            <person name="Kwon S.-W."/>
        </authorList>
    </citation>
    <scope>NUCLEOTIDE SEQUENCE [LARGE SCALE GENOMIC DNA]</scope>
    <source>
        <strain evidence="3 4">SC2-2</strain>
    </source>
</reference>
<dbReference type="Gene3D" id="2.60.40.3620">
    <property type="match status" value="2"/>
</dbReference>
<dbReference type="RefSeq" id="WP_243550748.1">
    <property type="nucleotide sequence ID" value="NZ_CP094532.1"/>
</dbReference>
<feature type="chain" id="PRO_5046288670" evidence="1">
    <location>
        <begin position="26"/>
        <end position="478"/>
    </location>
</feature>
<name>A0ABY4BUG7_9FLAO</name>
<keyword evidence="1" id="KW-0732">Signal</keyword>
<dbReference type="SUPFAM" id="SSF49452">
    <property type="entry name" value="Starch-binding domain-like"/>
    <property type="match status" value="1"/>
</dbReference>
<sequence length="478" mass="51764">MKNIFKILVVLILPLLLINSCRDDADKNWTSPEASIHLYNTTLSSNTLYPTMDNNTFRLVWDPVASATGNYTVQFSKTADFKTPIVFGTSTNNTLVKSISELNTALLQAGYSPYAQTMLYIRVINGNQVSNVISLGVTPYPVSIPVITNPTAGQSFVLDAANPTATITTVKWTDYDYGTAAHYTLEIAKSGTTNFITLATVDNAKELEISNFTMNDAASKLDLPVGVAANVDIKVTVKTETAGGIITKTSDIVTFSITPYQPAYVDFYLVGGGTAVGWSASGAQILKNNQNISEIYTYLTNNGEFRFLGQQEWNPINYSLNAPGIRDSYKYFKTWSNNLTVGGGDENIMFTGDSGVYKVVIDQNTKNITVTASSIPTLPTDLYLVGSINGWDATNAIPMTQINDGLYEHVIALPDGAAFKFIGQQSWGDLDWGNIHGQGNTGFVGPKGDNGDIKFDGGGSMYKITANIKLGTYTITPQ</sequence>
<gene>
    <name evidence="3" type="ORF">MTP09_04165</name>
</gene>
<evidence type="ECO:0000313" key="4">
    <source>
        <dbReference type="Proteomes" id="UP000831460"/>
    </source>
</evidence>
<keyword evidence="4" id="KW-1185">Reference proteome</keyword>
<evidence type="ECO:0000259" key="2">
    <source>
        <dbReference type="Pfam" id="PF14292"/>
    </source>
</evidence>
<evidence type="ECO:0000313" key="3">
    <source>
        <dbReference type="EMBL" id="UOE41837.1"/>
    </source>
</evidence>
<dbReference type="EMBL" id="CP094532">
    <property type="protein sequence ID" value="UOE41837.1"/>
    <property type="molecule type" value="Genomic_DNA"/>
</dbReference>
<accession>A0ABY4BUG7</accession>
<feature type="domain" description="SusE outer membrane protein" evidence="2">
    <location>
        <begin position="145"/>
        <end position="235"/>
    </location>
</feature>
<dbReference type="InterPro" id="IPR025970">
    <property type="entry name" value="SusE"/>
</dbReference>
<feature type="signal peptide" evidence="1">
    <location>
        <begin position="1"/>
        <end position="25"/>
    </location>
</feature>
<dbReference type="Proteomes" id="UP000831460">
    <property type="component" value="Chromosome"/>
</dbReference>
<dbReference type="Pfam" id="PF14292">
    <property type="entry name" value="SusE"/>
    <property type="match status" value="2"/>
</dbReference>
<evidence type="ECO:0000256" key="1">
    <source>
        <dbReference type="SAM" id="SignalP"/>
    </source>
</evidence>